<keyword evidence="2" id="KW-0812">Transmembrane</keyword>
<gene>
    <name evidence="3" type="ORF">Q8A70_25095</name>
</gene>
<evidence type="ECO:0008006" key="5">
    <source>
        <dbReference type="Google" id="ProtNLM"/>
    </source>
</evidence>
<keyword evidence="2" id="KW-0472">Membrane</keyword>
<protein>
    <recommendedName>
        <fullName evidence="5">HAMP domain-containing protein</fullName>
    </recommendedName>
</protein>
<sequence>MSENNSGRIKGEPDLLNERRLNRLRIAFAVGVLIVGVFSALAVSRFDFIDILGLDVFFQGVGDVRFSADYVVIRLVINFLIAGVLGIGAVVYFSVTSHRSGHTAIAESAVDPGTPSPPKREPADIVIANLDERVASLQGRATQIYWTIIVILVAGVFLIIFSGYLSSLDSKLSAVWVRVGAERELATSELSKAVFQQSKDGQTTTDPAVIGRYQTANDNYGKVLEAVLAQASKANGESNTEILSGSTVLRIGIVGLLIFLTQILISLYRYNSRLIAFYIARRDALTLSKGDDQKFKKFAEILLPRQLDFGREPKHPLAEAAELLRQAGPSAFSRSKQDPKKGANGKSQANGDATEPG</sequence>
<evidence type="ECO:0000313" key="3">
    <source>
        <dbReference type="EMBL" id="MDQ7250988.1"/>
    </source>
</evidence>
<feature type="transmembrane region" description="Helical" evidence="2">
    <location>
        <begin position="26"/>
        <end position="46"/>
    </location>
</feature>
<dbReference type="Proteomes" id="UP001230156">
    <property type="component" value="Unassembled WGS sequence"/>
</dbReference>
<keyword evidence="2" id="KW-1133">Transmembrane helix</keyword>
<dbReference type="RefSeq" id="WP_379960902.1">
    <property type="nucleotide sequence ID" value="NZ_JAUYVI010000008.1"/>
</dbReference>
<comment type="caution">
    <text evidence="3">The sequence shown here is derived from an EMBL/GenBank/DDBJ whole genome shotgun (WGS) entry which is preliminary data.</text>
</comment>
<evidence type="ECO:0000313" key="4">
    <source>
        <dbReference type="Proteomes" id="UP001230156"/>
    </source>
</evidence>
<reference evidence="4" key="1">
    <citation type="submission" date="2023-08" db="EMBL/GenBank/DDBJ databases">
        <title>Rhodospirillaceae gen. nov., a novel taxon isolated from the Yangtze River Yuezi River estuary sludge.</title>
        <authorList>
            <person name="Ruan L."/>
        </authorList>
    </citation>
    <scope>NUCLEOTIDE SEQUENCE [LARGE SCALE GENOMIC DNA]</scope>
    <source>
        <strain evidence="4">R-7</strain>
    </source>
</reference>
<feature type="region of interest" description="Disordered" evidence="1">
    <location>
        <begin position="328"/>
        <end position="357"/>
    </location>
</feature>
<feature type="transmembrane region" description="Helical" evidence="2">
    <location>
        <begin position="71"/>
        <end position="93"/>
    </location>
</feature>
<accession>A0ABU0YVT3</accession>
<name>A0ABU0YVT3_9PROT</name>
<feature type="transmembrane region" description="Helical" evidence="2">
    <location>
        <begin position="144"/>
        <end position="165"/>
    </location>
</feature>
<feature type="transmembrane region" description="Helical" evidence="2">
    <location>
        <begin position="248"/>
        <end position="268"/>
    </location>
</feature>
<organism evidence="3 4">
    <name type="scientific">Dongia sedimenti</name>
    <dbReference type="NCBI Taxonomy" id="3064282"/>
    <lineage>
        <taxon>Bacteria</taxon>
        <taxon>Pseudomonadati</taxon>
        <taxon>Pseudomonadota</taxon>
        <taxon>Alphaproteobacteria</taxon>
        <taxon>Rhodospirillales</taxon>
        <taxon>Dongiaceae</taxon>
        <taxon>Dongia</taxon>
    </lineage>
</organism>
<evidence type="ECO:0000256" key="1">
    <source>
        <dbReference type="SAM" id="MobiDB-lite"/>
    </source>
</evidence>
<dbReference type="EMBL" id="JAUYVI010000008">
    <property type="protein sequence ID" value="MDQ7250988.1"/>
    <property type="molecule type" value="Genomic_DNA"/>
</dbReference>
<proteinExistence type="predicted"/>
<keyword evidence="4" id="KW-1185">Reference proteome</keyword>
<evidence type="ECO:0000256" key="2">
    <source>
        <dbReference type="SAM" id="Phobius"/>
    </source>
</evidence>